<dbReference type="HOGENOM" id="CLU_2415237_0_0_1"/>
<dbReference type="Proteomes" id="UP000008068">
    <property type="component" value="Unassembled WGS sequence"/>
</dbReference>
<reference evidence="2" key="1">
    <citation type="submission" date="2011-07" db="EMBL/GenBank/DDBJ databases">
        <authorList>
            <consortium name="Caenorhabditis brenneri Sequencing and Analysis Consortium"/>
            <person name="Wilson R.K."/>
        </authorList>
    </citation>
    <scope>NUCLEOTIDE SEQUENCE [LARGE SCALE GENOMIC DNA]</scope>
    <source>
        <strain evidence="2">PB2801</strain>
    </source>
</reference>
<dbReference type="EMBL" id="GL379831">
    <property type="protein sequence ID" value="EGT50998.1"/>
    <property type="molecule type" value="Genomic_DNA"/>
</dbReference>
<organism evidence="2">
    <name type="scientific">Caenorhabditis brenneri</name>
    <name type="common">Nematode worm</name>
    <dbReference type="NCBI Taxonomy" id="135651"/>
    <lineage>
        <taxon>Eukaryota</taxon>
        <taxon>Metazoa</taxon>
        <taxon>Ecdysozoa</taxon>
        <taxon>Nematoda</taxon>
        <taxon>Chromadorea</taxon>
        <taxon>Rhabditida</taxon>
        <taxon>Rhabditina</taxon>
        <taxon>Rhabditomorpha</taxon>
        <taxon>Rhabditoidea</taxon>
        <taxon>Rhabditidae</taxon>
        <taxon>Peloderinae</taxon>
        <taxon>Caenorhabditis</taxon>
    </lineage>
</organism>
<evidence type="ECO:0000313" key="2">
    <source>
        <dbReference type="Proteomes" id="UP000008068"/>
    </source>
</evidence>
<protein>
    <submittedName>
        <fullName evidence="1">Uncharacterized protein</fullName>
    </submittedName>
</protein>
<keyword evidence="2" id="KW-1185">Reference proteome</keyword>
<proteinExistence type="predicted"/>
<name>G0N2P7_CAEBE</name>
<dbReference type="InParanoid" id="G0N2P7"/>
<accession>G0N2P7</accession>
<dbReference type="AlphaFoldDB" id="G0N2P7"/>
<gene>
    <name evidence="1" type="ORF">CAEBREN_30949</name>
</gene>
<sequence>MEDNDDDRKGKVNMIWPYTSTRKQNMEGEKNVEEACDVKKMNQKILARRMVDGLEGQITDVIFCCEARRRNIQERIKARESVVLGAGISSFF</sequence>
<evidence type="ECO:0000313" key="1">
    <source>
        <dbReference type="EMBL" id="EGT50998.1"/>
    </source>
</evidence>